<dbReference type="Proteomes" id="UP001177670">
    <property type="component" value="Unassembled WGS sequence"/>
</dbReference>
<accession>A0AA40KFA6</accession>
<gene>
    <name evidence="1" type="ORF">K0M31_015458</name>
</gene>
<organism evidence="1 2">
    <name type="scientific">Melipona bicolor</name>
    <dbReference type="NCBI Taxonomy" id="60889"/>
    <lineage>
        <taxon>Eukaryota</taxon>
        <taxon>Metazoa</taxon>
        <taxon>Ecdysozoa</taxon>
        <taxon>Arthropoda</taxon>
        <taxon>Hexapoda</taxon>
        <taxon>Insecta</taxon>
        <taxon>Pterygota</taxon>
        <taxon>Neoptera</taxon>
        <taxon>Endopterygota</taxon>
        <taxon>Hymenoptera</taxon>
        <taxon>Apocrita</taxon>
        <taxon>Aculeata</taxon>
        <taxon>Apoidea</taxon>
        <taxon>Anthophila</taxon>
        <taxon>Apidae</taxon>
        <taxon>Melipona</taxon>
    </lineage>
</organism>
<keyword evidence="2" id="KW-1185">Reference proteome</keyword>
<evidence type="ECO:0000313" key="2">
    <source>
        <dbReference type="Proteomes" id="UP001177670"/>
    </source>
</evidence>
<protein>
    <submittedName>
        <fullName evidence="1">Uncharacterized protein</fullName>
    </submittedName>
</protein>
<dbReference type="EMBL" id="JAHYIQ010000046">
    <property type="protein sequence ID" value="KAK1118009.1"/>
    <property type="molecule type" value="Genomic_DNA"/>
</dbReference>
<reference evidence="1" key="1">
    <citation type="submission" date="2021-10" db="EMBL/GenBank/DDBJ databases">
        <title>Melipona bicolor Genome sequencing and assembly.</title>
        <authorList>
            <person name="Araujo N.S."/>
            <person name="Arias M.C."/>
        </authorList>
    </citation>
    <scope>NUCLEOTIDE SEQUENCE</scope>
    <source>
        <strain evidence="1">USP_2M_L1-L4_2017</strain>
        <tissue evidence="1">Whole body</tissue>
    </source>
</reference>
<name>A0AA40KFA6_9HYME</name>
<evidence type="ECO:0000313" key="1">
    <source>
        <dbReference type="EMBL" id="KAK1118009.1"/>
    </source>
</evidence>
<dbReference type="AlphaFoldDB" id="A0AA40KFA6"/>
<sequence length="75" mass="8651">MILLYYYMNGISISKLCTSFSQNLEFLLPVGGMNSKVEKEYQYYKFLLTPQQVLEAVKNYSGLPTEVAQWAVINM</sequence>
<proteinExistence type="predicted"/>
<comment type="caution">
    <text evidence="1">The sequence shown here is derived from an EMBL/GenBank/DDBJ whole genome shotgun (WGS) entry which is preliminary data.</text>
</comment>